<dbReference type="PANTHER" id="PTHR31984">
    <property type="entry name" value="TRANSPORTER, PUTATIVE (DUF179)-RELATED"/>
    <property type="match status" value="1"/>
</dbReference>
<reference evidence="2 3" key="1">
    <citation type="submission" date="2023-10" db="EMBL/GenBank/DDBJ databases">
        <title>Chromosome-scale genome assembly provides insights into flower coloration mechanisms of Canna indica.</title>
        <authorList>
            <person name="Li C."/>
        </authorList>
    </citation>
    <scope>NUCLEOTIDE SEQUENCE [LARGE SCALE GENOMIC DNA]</scope>
    <source>
        <tissue evidence="2">Flower</tissue>
    </source>
</reference>
<evidence type="ECO:0000256" key="1">
    <source>
        <dbReference type="SAM" id="MobiDB-lite"/>
    </source>
</evidence>
<gene>
    <name evidence="2" type="ORF">Cni_G12345</name>
</gene>
<protein>
    <submittedName>
        <fullName evidence="2">Uncharacterized protein</fullName>
    </submittedName>
</protein>
<dbReference type="EMBL" id="CP136893">
    <property type="protein sequence ID" value="WOL03625.1"/>
    <property type="molecule type" value="Genomic_DNA"/>
</dbReference>
<evidence type="ECO:0000313" key="2">
    <source>
        <dbReference type="EMBL" id="WOL03625.1"/>
    </source>
</evidence>
<keyword evidence="3" id="KW-1185">Reference proteome</keyword>
<dbReference type="AlphaFoldDB" id="A0AAQ3K827"/>
<name>A0AAQ3K827_9LILI</name>
<dbReference type="Pfam" id="PF02622">
    <property type="entry name" value="DUF179"/>
    <property type="match status" value="1"/>
</dbReference>
<dbReference type="Gene3D" id="3.40.1740.10">
    <property type="entry name" value="VC0467-like"/>
    <property type="match status" value="1"/>
</dbReference>
<dbReference type="PANTHER" id="PTHR31984:SF11">
    <property type="entry name" value="TRANSPORTER, PUTATIVE (DUF179)-RELATED"/>
    <property type="match status" value="1"/>
</dbReference>
<evidence type="ECO:0000313" key="3">
    <source>
        <dbReference type="Proteomes" id="UP001327560"/>
    </source>
</evidence>
<dbReference type="SUPFAM" id="SSF143456">
    <property type="entry name" value="VC0467-like"/>
    <property type="match status" value="1"/>
</dbReference>
<proteinExistence type="predicted"/>
<dbReference type="Proteomes" id="UP001327560">
    <property type="component" value="Chromosome 4"/>
</dbReference>
<dbReference type="InterPro" id="IPR003774">
    <property type="entry name" value="AlgH-like"/>
</dbReference>
<sequence>MTVIKGAAERVPKGFANMRSILIKASGSVALPIYQAVPHTGLKIAVPASAKDRLSHGDEHEQGEVTALVNSSLPPSGVWTPEPLALALTHLITPFGFPTDPQGAYRRTTRRGSAMDLWSLNLKSGGGLSIFGAARKHERSRLVALRRIAAGWTVLGREDAPAIYVSYSSRNWRLIWAPGQHRSIVVRASGEKNNHGSHPSSGKNDPSNSEEDGLHETASQFDKSKSNEYTKKSHHILSDWRNFRANLVAREQEQLLDSNSLTEGTTSHESSQRLGLKWAHPIPVPESGCVLVATEKLDGVPSFERTVILLLRLGSRDPRDGPFGIILNRPLHRKIKHMKPSNPDLATIFSDCSVHCGGPLEANMFLLRSGENVPLPGFEEVVSGVFFGSRNSLDEAAALVKRGIFRPKDFRFYVGYAGWQFDQLLHEVESNYWIVAACSAQLINGATSDSSSNLWEEILQLMGGQYSELSRKPKQDSP</sequence>
<feature type="region of interest" description="Disordered" evidence="1">
    <location>
        <begin position="190"/>
        <end position="228"/>
    </location>
</feature>
<feature type="compositionally biased region" description="Polar residues" evidence="1">
    <location>
        <begin position="196"/>
        <end position="207"/>
    </location>
</feature>
<organism evidence="2 3">
    <name type="scientific">Canna indica</name>
    <name type="common">Indian-shot</name>
    <dbReference type="NCBI Taxonomy" id="4628"/>
    <lineage>
        <taxon>Eukaryota</taxon>
        <taxon>Viridiplantae</taxon>
        <taxon>Streptophyta</taxon>
        <taxon>Embryophyta</taxon>
        <taxon>Tracheophyta</taxon>
        <taxon>Spermatophyta</taxon>
        <taxon>Magnoliopsida</taxon>
        <taxon>Liliopsida</taxon>
        <taxon>Zingiberales</taxon>
        <taxon>Cannaceae</taxon>
        <taxon>Canna</taxon>
    </lineage>
</organism>
<accession>A0AAQ3K827</accession>